<comment type="caution">
    <text evidence="1">The sequence shown here is derived from an EMBL/GenBank/DDBJ whole genome shotgun (WGS) entry which is preliminary data.</text>
</comment>
<evidence type="ECO:0008006" key="3">
    <source>
        <dbReference type="Google" id="ProtNLM"/>
    </source>
</evidence>
<proteinExistence type="predicted"/>
<keyword evidence="2" id="KW-1185">Reference proteome</keyword>
<dbReference type="RefSeq" id="WP_115483389.1">
    <property type="nucleotide sequence ID" value="NZ_QRCT01000050.1"/>
</dbReference>
<gene>
    <name evidence="1" type="ORF">DWV06_16925</name>
</gene>
<dbReference type="AlphaFoldDB" id="A0A371ARK8"/>
<name>A0A371ARK8_9FIRM</name>
<evidence type="ECO:0000313" key="2">
    <source>
        <dbReference type="Proteomes" id="UP000255036"/>
    </source>
</evidence>
<evidence type="ECO:0000313" key="1">
    <source>
        <dbReference type="EMBL" id="RDU22208.1"/>
    </source>
</evidence>
<organism evidence="1 2">
    <name type="scientific">Anaerosacchariphilus polymeriproducens</name>
    <dbReference type="NCBI Taxonomy" id="1812858"/>
    <lineage>
        <taxon>Bacteria</taxon>
        <taxon>Bacillati</taxon>
        <taxon>Bacillota</taxon>
        <taxon>Clostridia</taxon>
        <taxon>Lachnospirales</taxon>
        <taxon>Lachnospiraceae</taxon>
        <taxon>Anaerosacchariphilus</taxon>
    </lineage>
</organism>
<dbReference type="OrthoDB" id="2889120at2"/>
<protein>
    <recommendedName>
        <fullName evidence="3">HK97 gp10 family phage protein</fullName>
    </recommendedName>
</protein>
<dbReference type="Proteomes" id="UP000255036">
    <property type="component" value="Unassembled WGS sequence"/>
</dbReference>
<reference evidence="1 2" key="1">
    <citation type="submission" date="2018-07" db="EMBL/GenBank/DDBJ databases">
        <title>Anaerosacharophilus polymeroproducens gen. nov. sp. nov., an anaerobic bacterium isolated from salt field.</title>
        <authorList>
            <person name="Kim W."/>
            <person name="Yang S.-H."/>
            <person name="Oh J."/>
            <person name="Lee J.-H."/>
            <person name="Kwon K.K."/>
        </authorList>
    </citation>
    <scope>NUCLEOTIDE SEQUENCE [LARGE SCALE GENOMIC DNA]</scope>
    <source>
        <strain evidence="1 2">MCWD5</strain>
    </source>
</reference>
<dbReference type="EMBL" id="QRCT01000050">
    <property type="protein sequence ID" value="RDU22208.1"/>
    <property type="molecule type" value="Genomic_DNA"/>
</dbReference>
<sequence length="138" mass="16131">MIRTTFELNDQDVELLKKQIIEYGDGAERVINDYLHNEAAVKMMRSIESRLPQSNRSWKTRKTAPASSTQPFIKETYNLSVVVRTKTDYNYLYFPDDGSNTKRHRGNQQFMQRGVDAVANELRDEMITRLVRKAEEVI</sequence>
<accession>A0A371ARK8</accession>